<reference evidence="5 8" key="1">
    <citation type="submission" date="2024-01" db="EMBL/GenBank/DDBJ databases">
        <title>Aequorivita flavus sp. nov., isolated from deep-sea sediment.</title>
        <authorList>
            <person name="Chen X."/>
        </authorList>
    </citation>
    <scope>NUCLEOTIDE SEQUENCE</scope>
    <source>
        <strain evidence="5">MCCC 1A16923</strain>
        <strain evidence="6 8">MCCC 1A16935</strain>
    </source>
</reference>
<keyword evidence="8" id="KW-1185">Reference proteome</keyword>
<dbReference type="InterPro" id="IPR016898">
    <property type="entry name" value="Polyphosphate_phosphotransfera"/>
</dbReference>
<dbReference type="SUPFAM" id="SSF52540">
    <property type="entry name" value="P-loop containing nucleoside triphosphate hydrolases"/>
    <property type="match status" value="1"/>
</dbReference>
<evidence type="ECO:0000313" key="8">
    <source>
        <dbReference type="Proteomes" id="UP001390963"/>
    </source>
</evidence>
<dbReference type="InterPro" id="IPR027417">
    <property type="entry name" value="P-loop_NTPase"/>
</dbReference>
<comment type="caution">
    <text evidence="5">The sequence shown here is derived from an EMBL/GenBank/DDBJ whole genome shotgun (WGS) entry which is preliminary data.</text>
</comment>
<dbReference type="NCBIfam" id="TIGR03709">
    <property type="entry name" value="PPK2_rel_1"/>
    <property type="match status" value="1"/>
</dbReference>
<dbReference type="InterPro" id="IPR022488">
    <property type="entry name" value="PPK2-related"/>
</dbReference>
<comment type="similarity">
    <text evidence="1">Belongs to the polyphosphate kinase 2 (PPK2) family. Class I subfamily.</text>
</comment>
<protein>
    <submittedName>
        <fullName evidence="5">PPK2 family polyphosphate kinase</fullName>
    </submittedName>
</protein>
<dbReference type="PANTHER" id="PTHR34383">
    <property type="entry name" value="POLYPHOSPHATE:AMP PHOSPHOTRANSFERASE-RELATED"/>
    <property type="match status" value="1"/>
</dbReference>
<dbReference type="PIRSF" id="PIRSF028756">
    <property type="entry name" value="PPK2_prd"/>
    <property type="match status" value="1"/>
</dbReference>
<evidence type="ECO:0000256" key="2">
    <source>
        <dbReference type="ARBA" id="ARBA00022679"/>
    </source>
</evidence>
<keyword evidence="3 5" id="KW-0418">Kinase</keyword>
<dbReference type="EMBL" id="JAZBJM010000005">
    <property type="protein sequence ID" value="MEM0518615.1"/>
    <property type="molecule type" value="Genomic_DNA"/>
</dbReference>
<evidence type="ECO:0000313" key="6">
    <source>
        <dbReference type="EMBL" id="MEM0573569.1"/>
    </source>
</evidence>
<dbReference type="GO" id="GO:0008976">
    <property type="term" value="F:polyphosphate kinase activity"/>
    <property type="evidence" value="ECO:0007669"/>
    <property type="project" value="InterPro"/>
</dbReference>
<dbReference type="Pfam" id="PF03976">
    <property type="entry name" value="PPK2"/>
    <property type="match status" value="1"/>
</dbReference>
<dbReference type="PANTHER" id="PTHR34383:SF3">
    <property type="entry name" value="POLYPHOSPHATE:AMP PHOSPHOTRANSFERASE"/>
    <property type="match status" value="1"/>
</dbReference>
<evidence type="ECO:0000256" key="1">
    <source>
        <dbReference type="ARBA" id="ARBA00009924"/>
    </source>
</evidence>
<dbReference type="RefSeq" id="WP_342687415.1">
    <property type="nucleotide sequence ID" value="NZ_JAZBJM010000005.1"/>
</dbReference>
<dbReference type="Proteomes" id="UP001390963">
    <property type="component" value="Unassembled WGS sequence"/>
</dbReference>
<keyword evidence="2" id="KW-0808">Transferase</keyword>
<dbReference type="EMBL" id="JBANCF010000005">
    <property type="protein sequence ID" value="MEM0573569.1"/>
    <property type="molecule type" value="Genomic_DNA"/>
</dbReference>
<sequence length="292" mass="34717">MKEVRIEDFKVSGPIKLDGSRNDFDLEASEDELKNHLRKTRKELGKLQDTLYAHGKYAVLVCLQGMDTAGKDSLIREVFKDFNARGVVVHSFKTPTSLEKRHDYLWRHYIALPERGKFGVFNRTHYENVLVTRVHPEYILGENLPDVNSLDDIDTEFWDKRFQQINNFEKTVQENGTIIFKFFLNLSKEEQKNRLLRRLDKPNKNWKFSPGDLDERELWQEYRNYYEQAINRTSKSHAPWYIIPSDDKDTARLIVAEIMLRELKKYKDIKEPELDDAIKAKISEYRERLKND</sequence>
<dbReference type="InterPro" id="IPR022300">
    <property type="entry name" value="PPK2-rel_1"/>
</dbReference>
<proteinExistence type="inferred from homology"/>
<accession>A0AB35YTQ3</accession>
<evidence type="ECO:0000259" key="4">
    <source>
        <dbReference type="Pfam" id="PF03976"/>
    </source>
</evidence>
<evidence type="ECO:0000313" key="7">
    <source>
        <dbReference type="Proteomes" id="UP001388259"/>
    </source>
</evidence>
<organism evidence="5 7">
    <name type="scientific">Aequorivita flava</name>
    <dbReference type="NCBI Taxonomy" id="3114371"/>
    <lineage>
        <taxon>Bacteria</taxon>
        <taxon>Pseudomonadati</taxon>
        <taxon>Bacteroidota</taxon>
        <taxon>Flavobacteriia</taxon>
        <taxon>Flavobacteriales</taxon>
        <taxon>Flavobacteriaceae</taxon>
        <taxon>Aequorivita</taxon>
    </lineage>
</organism>
<evidence type="ECO:0000256" key="3">
    <source>
        <dbReference type="ARBA" id="ARBA00022777"/>
    </source>
</evidence>
<dbReference type="Proteomes" id="UP001388259">
    <property type="component" value="Unassembled WGS sequence"/>
</dbReference>
<feature type="domain" description="Polyphosphate kinase-2-related" evidence="4">
    <location>
        <begin position="29"/>
        <end position="267"/>
    </location>
</feature>
<evidence type="ECO:0000313" key="5">
    <source>
        <dbReference type="EMBL" id="MEM0518615.1"/>
    </source>
</evidence>
<dbReference type="GO" id="GO:0006797">
    <property type="term" value="P:polyphosphate metabolic process"/>
    <property type="evidence" value="ECO:0007669"/>
    <property type="project" value="InterPro"/>
</dbReference>
<dbReference type="AlphaFoldDB" id="A0AB35YTQ3"/>
<dbReference type="Gene3D" id="3.40.50.300">
    <property type="entry name" value="P-loop containing nucleotide triphosphate hydrolases"/>
    <property type="match status" value="1"/>
</dbReference>
<gene>
    <name evidence="6" type="ORF">VZD24_08590</name>
    <name evidence="5" type="ORF">VZD85_09655</name>
</gene>
<name>A0AB35YTQ3_9FLAO</name>